<comment type="caution">
    <text evidence="2">The sequence shown here is derived from an EMBL/GenBank/DDBJ whole genome shotgun (WGS) entry which is preliminary data.</text>
</comment>
<accession>A0A9Q1CUP2</accession>
<protein>
    <submittedName>
        <fullName evidence="2">Uncharacterized protein</fullName>
    </submittedName>
</protein>
<evidence type="ECO:0000313" key="2">
    <source>
        <dbReference type="EMBL" id="KAJ8051184.1"/>
    </source>
</evidence>
<organism evidence="2 3">
    <name type="scientific">Holothuria leucospilota</name>
    <name type="common">Black long sea cucumber</name>
    <name type="synonym">Mertensiothuria leucospilota</name>
    <dbReference type="NCBI Taxonomy" id="206669"/>
    <lineage>
        <taxon>Eukaryota</taxon>
        <taxon>Metazoa</taxon>
        <taxon>Echinodermata</taxon>
        <taxon>Eleutherozoa</taxon>
        <taxon>Echinozoa</taxon>
        <taxon>Holothuroidea</taxon>
        <taxon>Aspidochirotacea</taxon>
        <taxon>Aspidochirotida</taxon>
        <taxon>Holothuriidae</taxon>
        <taxon>Holothuria</taxon>
    </lineage>
</organism>
<proteinExistence type="predicted"/>
<dbReference type="Proteomes" id="UP001152320">
    <property type="component" value="Chromosome 1"/>
</dbReference>
<dbReference type="AlphaFoldDB" id="A0A9Q1CUP2"/>
<feature type="compositionally biased region" description="Basic and acidic residues" evidence="1">
    <location>
        <begin position="35"/>
        <end position="56"/>
    </location>
</feature>
<evidence type="ECO:0000313" key="3">
    <source>
        <dbReference type="Proteomes" id="UP001152320"/>
    </source>
</evidence>
<keyword evidence="3" id="KW-1185">Reference proteome</keyword>
<feature type="region of interest" description="Disordered" evidence="1">
    <location>
        <begin position="1"/>
        <end position="56"/>
    </location>
</feature>
<dbReference type="EMBL" id="JAIZAY010000001">
    <property type="protein sequence ID" value="KAJ8051184.1"/>
    <property type="molecule type" value="Genomic_DNA"/>
</dbReference>
<gene>
    <name evidence="2" type="ORF">HOLleu_04651</name>
</gene>
<reference evidence="2" key="1">
    <citation type="submission" date="2021-10" db="EMBL/GenBank/DDBJ databases">
        <title>Tropical sea cucumber genome reveals ecological adaptation and Cuvierian tubules defense mechanism.</title>
        <authorList>
            <person name="Chen T."/>
        </authorList>
    </citation>
    <scope>NUCLEOTIDE SEQUENCE</scope>
    <source>
        <strain evidence="2">Nanhai2018</strain>
        <tissue evidence="2">Muscle</tissue>
    </source>
</reference>
<evidence type="ECO:0000256" key="1">
    <source>
        <dbReference type="SAM" id="MobiDB-lite"/>
    </source>
</evidence>
<sequence>MMLKRESAKSVGMNKFTKALARNNTPRELIGSPDRWNDLSSWRDLDDAPGRVRERR</sequence>
<name>A0A9Q1CUP2_HOLLE</name>